<dbReference type="Gene3D" id="2.120.10.70">
    <property type="entry name" value="Fucose-specific lectin"/>
    <property type="match status" value="1"/>
</dbReference>
<reference evidence="1 2" key="1">
    <citation type="journal article" date="2016" name="Mol. Biol. Evol.">
        <title>Comparative Genomics of Early-Diverging Mushroom-Forming Fungi Provides Insights into the Origins of Lignocellulose Decay Capabilities.</title>
        <authorList>
            <person name="Nagy L.G."/>
            <person name="Riley R."/>
            <person name="Tritt A."/>
            <person name="Adam C."/>
            <person name="Daum C."/>
            <person name="Floudas D."/>
            <person name="Sun H."/>
            <person name="Yadav J.S."/>
            <person name="Pangilinan J."/>
            <person name="Larsson K.H."/>
            <person name="Matsuura K."/>
            <person name="Barry K."/>
            <person name="Labutti K."/>
            <person name="Kuo R."/>
            <person name="Ohm R.A."/>
            <person name="Bhattacharya S.S."/>
            <person name="Shirouzu T."/>
            <person name="Yoshinaga Y."/>
            <person name="Martin F.M."/>
            <person name="Grigoriev I.V."/>
            <person name="Hibbett D.S."/>
        </authorList>
    </citation>
    <scope>NUCLEOTIDE SEQUENCE [LARGE SCALE GENOMIC DNA]</scope>
    <source>
        <strain evidence="1 2">HHB10207 ss-3</strain>
    </source>
</reference>
<dbReference type="SUPFAM" id="SSF89372">
    <property type="entry name" value="Fucose-specific lectin"/>
    <property type="match status" value="1"/>
</dbReference>
<dbReference type="AlphaFoldDB" id="A0A166F1U3"/>
<proteinExistence type="predicted"/>
<evidence type="ECO:0000313" key="1">
    <source>
        <dbReference type="EMBL" id="KZT40188.1"/>
    </source>
</evidence>
<evidence type="ECO:0008006" key="3">
    <source>
        <dbReference type="Google" id="ProtNLM"/>
    </source>
</evidence>
<evidence type="ECO:0000313" key="2">
    <source>
        <dbReference type="Proteomes" id="UP000076798"/>
    </source>
</evidence>
<protein>
    <recommendedName>
        <fullName evidence="3">Fucose-specific lectin</fullName>
    </recommendedName>
</protein>
<dbReference type="Proteomes" id="UP000076798">
    <property type="component" value="Unassembled WGS sequence"/>
</dbReference>
<organism evidence="1 2">
    <name type="scientific">Sistotremastrum suecicum HHB10207 ss-3</name>
    <dbReference type="NCBI Taxonomy" id="1314776"/>
    <lineage>
        <taxon>Eukaryota</taxon>
        <taxon>Fungi</taxon>
        <taxon>Dikarya</taxon>
        <taxon>Basidiomycota</taxon>
        <taxon>Agaricomycotina</taxon>
        <taxon>Agaricomycetes</taxon>
        <taxon>Sistotremastrales</taxon>
        <taxon>Sistotremastraceae</taxon>
        <taxon>Sistotremastrum</taxon>
    </lineage>
</organism>
<sequence>MASTKALCGSALASVYWRDDNSQYRFQNFTDEMPNYLLTERDNIWVYYIDVYGWVCQVKSYKGEWIAGSQQCFKAPRFNTPLAAVVYPDYSKTSRRPSANPEIHIFCIAISDTNTPSIRRFIKTKNTDSWEESEKDIPSENLLTLSSIAAIEYKDTHVRVFWQDTTHNIRQTICNTSDGSDWAVEKEKISEKPAWRGTPIAAAAVSGLRDSLTSVLAYRHSDRTLVVARIETDPAQILFLIPTTEKYGMSPTGSVALVAWSFGKIWVFYEGFTDGLHRLRLYKSPEKTSSVFTGNITTAKAADEGSLAGAAVPADSSGNAPASIFYQPPGEINIVEMRLEYSTA</sequence>
<name>A0A166F1U3_9AGAM</name>
<gene>
    <name evidence="1" type="ORF">SISSUDRAFT_1118507</name>
</gene>
<dbReference type="EMBL" id="KV428036">
    <property type="protein sequence ID" value="KZT40188.1"/>
    <property type="molecule type" value="Genomic_DNA"/>
</dbReference>
<accession>A0A166F1U3</accession>
<keyword evidence="2" id="KW-1185">Reference proteome</keyword>
<dbReference type="OrthoDB" id="407298at2759"/>